<evidence type="ECO:0000313" key="1">
    <source>
        <dbReference type="EMBL" id="CDN39061.1"/>
    </source>
</evidence>
<evidence type="ECO:0008006" key="2">
    <source>
        <dbReference type="Google" id="ProtNLM"/>
    </source>
</evidence>
<proteinExistence type="predicted"/>
<name>W8YKW5_BACTU</name>
<dbReference type="HOGENOM" id="CLU_3395219_0_0_9"/>
<organism evidence="1">
    <name type="scientific">Bacillus thuringiensis DB27</name>
    <dbReference type="NCBI Taxonomy" id="1431339"/>
    <lineage>
        <taxon>Bacteria</taxon>
        <taxon>Bacillati</taxon>
        <taxon>Bacillota</taxon>
        <taxon>Bacilli</taxon>
        <taxon>Bacillales</taxon>
        <taxon>Bacillaceae</taxon>
        <taxon>Bacillus</taxon>
        <taxon>Bacillus cereus group</taxon>
    </lineage>
</organism>
<dbReference type="Proteomes" id="UP000030682">
    <property type="component" value="Unassembled WGS sequence"/>
</dbReference>
<sequence>MKNVIENRLNCAELPAELTWDLSDLYNSDAE</sequence>
<protein>
    <recommendedName>
        <fullName evidence="2">Oligoendopeptidase F</fullName>
    </recommendedName>
</protein>
<dbReference type="EMBL" id="HG810020">
    <property type="protein sequence ID" value="CDN39061.1"/>
    <property type="molecule type" value="Genomic_DNA"/>
</dbReference>
<gene>
    <name evidence="1" type="ORF">BTDB27_005403</name>
</gene>
<reference evidence="1" key="1">
    <citation type="submission" date="2014-01" db="EMBL/GenBank/DDBJ databases">
        <title>Draft genome sequence of highly nematicidal Bacillus thuringiensis DB27.</title>
        <authorList>
            <person name="Iatsenko I."/>
            <person name="Pickard D."/>
            <person name="Corton C."/>
            <person name="Dougan G."/>
            <person name="Sommer R.J."/>
        </authorList>
    </citation>
    <scope>NUCLEOTIDE SEQUENCE [LARGE SCALE GENOMIC DNA]</scope>
    <source>
        <strain evidence="1">DB27</strain>
    </source>
</reference>
<reference evidence="1" key="2">
    <citation type="submission" date="2014-01" db="EMBL/GenBank/DDBJ databases">
        <authorList>
            <person name="Aslett M."/>
        </authorList>
    </citation>
    <scope>NUCLEOTIDE SEQUENCE [LARGE SCALE GENOMIC DNA]</scope>
    <source>
        <strain evidence="1">DB27</strain>
    </source>
</reference>
<accession>W8YKW5</accession>
<dbReference type="AlphaFoldDB" id="W8YKW5"/>